<dbReference type="AlphaFoldDB" id="A0A0J0XE90"/>
<reference evidence="9 10" key="1">
    <citation type="submission" date="2015-03" db="EMBL/GenBank/DDBJ databases">
        <title>Genomics and transcriptomics of the oil-accumulating basidiomycete yeast T. oleaginosus allow insights into substrate utilization and the diverse evolutionary trajectories of mating systems in fungi.</title>
        <authorList>
            <consortium name="DOE Joint Genome Institute"/>
            <person name="Kourist R."/>
            <person name="Kracht O."/>
            <person name="Bracharz F."/>
            <person name="Lipzen A."/>
            <person name="Nolan M."/>
            <person name="Ohm R."/>
            <person name="Grigoriev I."/>
            <person name="Sun S."/>
            <person name="Heitman J."/>
            <person name="Bruck T."/>
            <person name="Nowrousian M."/>
        </authorList>
    </citation>
    <scope>NUCLEOTIDE SEQUENCE [LARGE SCALE GENOMIC DNA]</scope>
    <source>
        <strain evidence="9 10">IBC0246</strain>
    </source>
</reference>
<comment type="subcellular location">
    <subcellularLocation>
        <location evidence="1">Nucleus</location>
    </subcellularLocation>
</comment>
<evidence type="ECO:0000313" key="10">
    <source>
        <dbReference type="Proteomes" id="UP000053611"/>
    </source>
</evidence>
<feature type="compositionally biased region" description="Pro residues" evidence="8">
    <location>
        <begin position="67"/>
        <end position="78"/>
    </location>
</feature>
<sequence>MPKSSSASQRSTPRPSSTPTSSVPAKRKSQASQPKPRTPQPPPPPSHLPAHPPTSTTPAGRAVPSQVPTPSPAPAPLPDAIPTGPLLFHAAVSAHHSATYHLQQVFVPQHVQDGDKGGMKRQTPSGDVLFTHDSGALNTALRLLVMALDLLRTGFYLPNLSDSERAAFGLEFATVAAKVLATEEPVKKMLSKEELARVHLIIDHKRLASDVEDVMTKTLAAARSPHLKHYRQGVELVSARLAFMKDKANHAKRIIKHALASTPREDVAHRYNLHLLHMNHLLKAGNVELLQVVKEFEADAEAQGHQDVVLLARIIRIRAHFSLRRWDNLLTTLDESEALFGTDEVHTSGEPATSSFRLVLLMHFLNMRALHYGRAGDDVNAKKQLSRLYPLMDAAIDKGKLAEMRKSGGVIPLRTPGGLTQHILVQSTPVNVLWALTYLTSVVSRRDLLGTVEQCRTLNHTRAMRQYEDFARPDDLWDSGFSFRHGVADALELRHKINKIRAEMLMEEALAFVCRSSFEQVKPIMTKTVSILHDNNLFLTHSHQLALLYGHIMHSIGLPDQAVRYYRAAQSLLVAGSEMRLIVDINLMAVQGGFSNLHSDLDRATKVNVMADQCRAGTNGALNAVGFFLLSLTDHERVSSKRKLTFAYEVCRRGKLNVLYALIFAFTTAQHLFGDRDRQLKQLESGRDIARLLGGKDRADGCGLLPLGLWYNTKLRGRLNSLPTLT</sequence>
<keyword evidence="3" id="KW-0132">Cell division</keyword>
<evidence type="ECO:0000256" key="2">
    <source>
        <dbReference type="ARBA" id="ARBA00008585"/>
    </source>
</evidence>
<dbReference type="RefSeq" id="XP_018275864.1">
    <property type="nucleotide sequence ID" value="XM_018420527.1"/>
</dbReference>
<evidence type="ECO:0000256" key="7">
    <source>
        <dbReference type="ARBA" id="ARBA00023306"/>
    </source>
</evidence>
<feature type="compositionally biased region" description="Pro residues" evidence="8">
    <location>
        <begin position="36"/>
        <end position="52"/>
    </location>
</feature>
<proteinExistence type="inferred from homology"/>
<feature type="compositionally biased region" description="Low complexity" evidence="8">
    <location>
        <begin position="1"/>
        <end position="22"/>
    </location>
</feature>
<evidence type="ECO:0008006" key="11">
    <source>
        <dbReference type="Google" id="ProtNLM"/>
    </source>
</evidence>
<evidence type="ECO:0000256" key="4">
    <source>
        <dbReference type="ARBA" id="ARBA00022776"/>
    </source>
</evidence>
<dbReference type="Pfam" id="PF10345">
    <property type="entry name" value="Cohesin_load"/>
    <property type="match status" value="1"/>
</dbReference>
<dbReference type="InterPro" id="IPR019440">
    <property type="entry name" value="MAU2"/>
</dbReference>
<name>A0A0J0XE90_9TREE</name>
<accession>A0A0J0XE90</accession>
<dbReference type="GeneID" id="28981130"/>
<dbReference type="Proteomes" id="UP000053611">
    <property type="component" value="Unassembled WGS sequence"/>
</dbReference>
<feature type="compositionally biased region" description="Low complexity" evidence="8">
    <location>
        <begin position="53"/>
        <end position="66"/>
    </location>
</feature>
<comment type="similarity">
    <text evidence="2">Belongs to the SCC4/mau-2 family.</text>
</comment>
<dbReference type="EMBL" id="KQ087261">
    <property type="protein sequence ID" value="KLT39373.1"/>
    <property type="molecule type" value="Genomic_DNA"/>
</dbReference>
<evidence type="ECO:0000256" key="3">
    <source>
        <dbReference type="ARBA" id="ARBA00022618"/>
    </source>
</evidence>
<keyword evidence="10" id="KW-1185">Reference proteome</keyword>
<protein>
    <recommendedName>
        <fullName evidence="11">Anaphase-promoting complex subunit 5</fullName>
    </recommendedName>
</protein>
<keyword evidence="6" id="KW-0539">Nucleus</keyword>
<keyword evidence="5" id="KW-0159">Chromosome partition</keyword>
<dbReference type="GO" id="GO:0005634">
    <property type="term" value="C:nucleus"/>
    <property type="evidence" value="ECO:0007669"/>
    <property type="project" value="UniProtKB-SubCell"/>
</dbReference>
<keyword evidence="4" id="KW-0498">Mitosis</keyword>
<organism evidence="9 10">
    <name type="scientific">Cutaneotrichosporon oleaginosum</name>
    <dbReference type="NCBI Taxonomy" id="879819"/>
    <lineage>
        <taxon>Eukaryota</taxon>
        <taxon>Fungi</taxon>
        <taxon>Dikarya</taxon>
        <taxon>Basidiomycota</taxon>
        <taxon>Agaricomycotina</taxon>
        <taxon>Tremellomycetes</taxon>
        <taxon>Trichosporonales</taxon>
        <taxon>Trichosporonaceae</taxon>
        <taxon>Cutaneotrichosporon</taxon>
    </lineage>
</organism>
<evidence type="ECO:0000256" key="6">
    <source>
        <dbReference type="ARBA" id="ARBA00023242"/>
    </source>
</evidence>
<dbReference type="OrthoDB" id="5565328at2759"/>
<evidence type="ECO:0000256" key="5">
    <source>
        <dbReference type="ARBA" id="ARBA00022829"/>
    </source>
</evidence>
<dbReference type="GO" id="GO:0051301">
    <property type="term" value="P:cell division"/>
    <property type="evidence" value="ECO:0007669"/>
    <property type="project" value="UniProtKB-KW"/>
</dbReference>
<evidence type="ECO:0000256" key="1">
    <source>
        <dbReference type="ARBA" id="ARBA00004123"/>
    </source>
</evidence>
<dbReference type="GO" id="GO:0007059">
    <property type="term" value="P:chromosome segregation"/>
    <property type="evidence" value="ECO:0007669"/>
    <property type="project" value="UniProtKB-KW"/>
</dbReference>
<evidence type="ECO:0000313" key="9">
    <source>
        <dbReference type="EMBL" id="KLT39373.1"/>
    </source>
</evidence>
<evidence type="ECO:0000256" key="8">
    <source>
        <dbReference type="SAM" id="MobiDB-lite"/>
    </source>
</evidence>
<dbReference type="GO" id="GO:0007064">
    <property type="term" value="P:mitotic sister chromatid cohesion"/>
    <property type="evidence" value="ECO:0007669"/>
    <property type="project" value="InterPro"/>
</dbReference>
<feature type="region of interest" description="Disordered" evidence="8">
    <location>
        <begin position="1"/>
        <end position="78"/>
    </location>
</feature>
<gene>
    <name evidence="9" type="ORF">CC85DRAFT_251330</name>
</gene>
<keyword evidence="7" id="KW-0131">Cell cycle</keyword>